<comment type="caution">
    <text evidence="2">The sequence shown here is derived from an EMBL/GenBank/DDBJ whole genome shotgun (WGS) entry which is preliminary data.</text>
</comment>
<keyword evidence="1" id="KW-1133">Transmembrane helix</keyword>
<protein>
    <submittedName>
        <fullName evidence="2">Uncharacterized protein</fullName>
    </submittedName>
</protein>
<proteinExistence type="predicted"/>
<dbReference type="AlphaFoldDB" id="A0A401TUG8"/>
<evidence type="ECO:0000256" key="1">
    <source>
        <dbReference type="SAM" id="Phobius"/>
    </source>
</evidence>
<reference evidence="2 3" key="1">
    <citation type="journal article" date="2018" name="Nat. Ecol. Evol.">
        <title>Shark genomes provide insights into elasmobranch evolution and the origin of vertebrates.</title>
        <authorList>
            <person name="Hara Y"/>
            <person name="Yamaguchi K"/>
            <person name="Onimaru K"/>
            <person name="Kadota M"/>
            <person name="Koyanagi M"/>
            <person name="Keeley SD"/>
            <person name="Tatsumi K"/>
            <person name="Tanaka K"/>
            <person name="Motone F"/>
            <person name="Kageyama Y"/>
            <person name="Nozu R"/>
            <person name="Adachi N"/>
            <person name="Nishimura O"/>
            <person name="Nakagawa R"/>
            <person name="Tanegashima C"/>
            <person name="Kiyatake I"/>
            <person name="Matsumoto R"/>
            <person name="Murakumo K"/>
            <person name="Nishida K"/>
            <person name="Terakita A"/>
            <person name="Kuratani S"/>
            <person name="Sato K"/>
            <person name="Hyodo S Kuraku.S."/>
        </authorList>
    </citation>
    <scope>NUCLEOTIDE SEQUENCE [LARGE SCALE GENOMIC DNA]</scope>
</reference>
<dbReference type="Proteomes" id="UP000287033">
    <property type="component" value="Unassembled WGS sequence"/>
</dbReference>
<keyword evidence="1" id="KW-0812">Transmembrane</keyword>
<organism evidence="2 3">
    <name type="scientific">Chiloscyllium punctatum</name>
    <name type="common">Brownbanded bambooshark</name>
    <name type="synonym">Hemiscyllium punctatum</name>
    <dbReference type="NCBI Taxonomy" id="137246"/>
    <lineage>
        <taxon>Eukaryota</taxon>
        <taxon>Metazoa</taxon>
        <taxon>Chordata</taxon>
        <taxon>Craniata</taxon>
        <taxon>Vertebrata</taxon>
        <taxon>Chondrichthyes</taxon>
        <taxon>Elasmobranchii</taxon>
        <taxon>Galeomorphii</taxon>
        <taxon>Galeoidea</taxon>
        <taxon>Orectolobiformes</taxon>
        <taxon>Hemiscylliidae</taxon>
        <taxon>Chiloscyllium</taxon>
    </lineage>
</organism>
<gene>
    <name evidence="2" type="ORF">chiPu_0030511</name>
</gene>
<keyword evidence="3" id="KW-1185">Reference proteome</keyword>
<evidence type="ECO:0000313" key="2">
    <source>
        <dbReference type="EMBL" id="GCC46281.1"/>
    </source>
</evidence>
<sequence length="102" mass="11386">MTIDQRPAGRAVCDGKKNDRRACTFSRVCARESTMRLWGAIPALAVVAGAVAISPAANAENLVEKIVDEFKHEVSDELRELRDRGHEGVHQYKHIVVIYQEN</sequence>
<name>A0A401TUG8_CHIPU</name>
<dbReference type="EMBL" id="BEZZ01185363">
    <property type="protein sequence ID" value="GCC46281.1"/>
    <property type="molecule type" value="Genomic_DNA"/>
</dbReference>
<feature type="transmembrane region" description="Helical" evidence="1">
    <location>
        <begin position="37"/>
        <end position="57"/>
    </location>
</feature>
<accession>A0A401TUG8</accession>
<keyword evidence="1" id="KW-0472">Membrane</keyword>
<feature type="non-terminal residue" evidence="2">
    <location>
        <position position="102"/>
    </location>
</feature>
<evidence type="ECO:0000313" key="3">
    <source>
        <dbReference type="Proteomes" id="UP000287033"/>
    </source>
</evidence>